<name>K1QX10_MAGGI</name>
<dbReference type="InterPro" id="IPR002018">
    <property type="entry name" value="CarbesteraseB"/>
</dbReference>
<evidence type="ECO:0000256" key="1">
    <source>
        <dbReference type="ARBA" id="ARBA00005964"/>
    </source>
</evidence>
<dbReference type="HOGENOM" id="CLU_612886_0_0_1"/>
<dbReference type="Pfam" id="PF00135">
    <property type="entry name" value="COesterase"/>
    <property type="match status" value="1"/>
</dbReference>
<dbReference type="EMBL" id="JH817458">
    <property type="protein sequence ID" value="EKC35699.1"/>
    <property type="molecule type" value="Genomic_DNA"/>
</dbReference>
<dbReference type="InterPro" id="IPR029058">
    <property type="entry name" value="AB_hydrolase_fold"/>
</dbReference>
<keyword evidence="2" id="KW-0732">Signal</keyword>
<reference evidence="4" key="1">
    <citation type="journal article" date="2012" name="Nature">
        <title>The oyster genome reveals stress adaptation and complexity of shell formation.</title>
        <authorList>
            <person name="Zhang G."/>
            <person name="Fang X."/>
            <person name="Guo X."/>
            <person name="Li L."/>
            <person name="Luo R."/>
            <person name="Xu F."/>
            <person name="Yang P."/>
            <person name="Zhang L."/>
            <person name="Wang X."/>
            <person name="Qi H."/>
            <person name="Xiong Z."/>
            <person name="Que H."/>
            <person name="Xie Y."/>
            <person name="Holland P.W."/>
            <person name="Paps J."/>
            <person name="Zhu Y."/>
            <person name="Wu F."/>
            <person name="Chen Y."/>
            <person name="Wang J."/>
            <person name="Peng C."/>
            <person name="Meng J."/>
            <person name="Yang L."/>
            <person name="Liu J."/>
            <person name="Wen B."/>
            <person name="Zhang N."/>
            <person name="Huang Z."/>
            <person name="Zhu Q."/>
            <person name="Feng Y."/>
            <person name="Mount A."/>
            <person name="Hedgecock D."/>
            <person name="Xu Z."/>
            <person name="Liu Y."/>
            <person name="Domazet-Loso T."/>
            <person name="Du Y."/>
            <person name="Sun X."/>
            <person name="Zhang S."/>
            <person name="Liu B."/>
            <person name="Cheng P."/>
            <person name="Jiang X."/>
            <person name="Li J."/>
            <person name="Fan D."/>
            <person name="Wang W."/>
            <person name="Fu W."/>
            <person name="Wang T."/>
            <person name="Wang B."/>
            <person name="Zhang J."/>
            <person name="Peng Z."/>
            <person name="Li Y."/>
            <person name="Li N."/>
            <person name="Wang J."/>
            <person name="Chen M."/>
            <person name="He Y."/>
            <person name="Tan F."/>
            <person name="Song X."/>
            <person name="Zheng Q."/>
            <person name="Huang R."/>
            <person name="Yang H."/>
            <person name="Du X."/>
            <person name="Chen L."/>
            <person name="Yang M."/>
            <person name="Gaffney P.M."/>
            <person name="Wang S."/>
            <person name="Luo L."/>
            <person name="She Z."/>
            <person name="Ming Y."/>
            <person name="Huang W."/>
            <person name="Zhang S."/>
            <person name="Huang B."/>
            <person name="Zhang Y."/>
            <person name="Qu T."/>
            <person name="Ni P."/>
            <person name="Miao G."/>
            <person name="Wang J."/>
            <person name="Wang Q."/>
            <person name="Steinberg C.E."/>
            <person name="Wang H."/>
            <person name="Li N."/>
            <person name="Qian L."/>
            <person name="Zhang G."/>
            <person name="Li Y."/>
            <person name="Yang H."/>
            <person name="Liu X."/>
            <person name="Wang J."/>
            <person name="Yin Y."/>
            <person name="Wang J."/>
        </authorList>
    </citation>
    <scope>NUCLEOTIDE SEQUENCE [LARGE SCALE GENOMIC DNA]</scope>
    <source>
        <strain evidence="4">05x7-T-G4-1.051#20</strain>
    </source>
</reference>
<dbReference type="InterPro" id="IPR051093">
    <property type="entry name" value="Neuroligin/BSAL"/>
</dbReference>
<dbReference type="InParanoid" id="K1QX10"/>
<dbReference type="Gene3D" id="3.40.50.1820">
    <property type="entry name" value="alpha/beta hydrolase"/>
    <property type="match status" value="1"/>
</dbReference>
<dbReference type="PROSITE" id="PS00941">
    <property type="entry name" value="CARBOXYLESTERASE_B_2"/>
    <property type="match status" value="1"/>
</dbReference>
<gene>
    <name evidence="4" type="ORF">CGI_10018352</name>
</gene>
<comment type="similarity">
    <text evidence="1">Belongs to the type-B carboxylesterase/lipase family.</text>
</comment>
<dbReference type="PANTHER" id="PTHR43903">
    <property type="entry name" value="NEUROLIGIN"/>
    <property type="match status" value="1"/>
</dbReference>
<dbReference type="SUPFAM" id="SSF53474">
    <property type="entry name" value="alpha/beta-Hydrolases"/>
    <property type="match status" value="1"/>
</dbReference>
<dbReference type="InterPro" id="IPR019819">
    <property type="entry name" value="Carboxylesterase_B_CS"/>
</dbReference>
<feature type="domain" description="Carboxylesterase type B" evidence="3">
    <location>
        <begin position="29"/>
        <end position="349"/>
    </location>
</feature>
<accession>K1QX10</accession>
<proteinExistence type="inferred from homology"/>
<sequence length="447" mass="49906">MRLELIGSFCFYFGYLVFKTFCISTEFPERQTVFGKVRGRVSERIIGSPVEEYLGIPFASPPVGAKRFQRPIKPDSWNDVLNTTRLPPACWQGKINAIYIKAHMPEFDINDQSEDCLYLNIFVPKVYSLMLSIEKNKTFPVMFYIHGGSNRAGMGAMLPGDLLAAYGQIIVINFNYRLGLLGFLSSVENNFPGNNGLLDQVLAMKWVNSNIQYFNGDVSSITIVGHSAGAGDTGLHLVSPLTKGLFKNAILMSGSPLAHWAMAMPNQYPGSNINSTILRIALNAADIRQISVQDLIAIESIMSKFLPFSVVPYPAVVDNYYLTEQPRTSFKNGDFHGEAFFLSFTADESFADLGLFKNASFPGFLVRYEPFYPKICNFLDVLTAAYSDVNPSGKRLIEAEADMLFYAGMTELADLLSDSEAKPEVTVLEYDIIMPYLNNPKWQGEWL</sequence>
<evidence type="ECO:0000256" key="2">
    <source>
        <dbReference type="ARBA" id="ARBA00022729"/>
    </source>
</evidence>
<organism evidence="4">
    <name type="scientific">Magallana gigas</name>
    <name type="common">Pacific oyster</name>
    <name type="synonym">Crassostrea gigas</name>
    <dbReference type="NCBI Taxonomy" id="29159"/>
    <lineage>
        <taxon>Eukaryota</taxon>
        <taxon>Metazoa</taxon>
        <taxon>Spiralia</taxon>
        <taxon>Lophotrochozoa</taxon>
        <taxon>Mollusca</taxon>
        <taxon>Bivalvia</taxon>
        <taxon>Autobranchia</taxon>
        <taxon>Pteriomorphia</taxon>
        <taxon>Ostreida</taxon>
        <taxon>Ostreoidea</taxon>
        <taxon>Ostreidae</taxon>
        <taxon>Magallana</taxon>
    </lineage>
</organism>
<dbReference type="AlphaFoldDB" id="K1QX10"/>
<evidence type="ECO:0000313" key="4">
    <source>
        <dbReference type="EMBL" id="EKC35699.1"/>
    </source>
</evidence>
<protein>
    <submittedName>
        <fullName evidence="4">Neuroligin-4, X-linked</fullName>
    </submittedName>
</protein>
<evidence type="ECO:0000259" key="3">
    <source>
        <dbReference type="Pfam" id="PF00135"/>
    </source>
</evidence>